<evidence type="ECO:0000256" key="1">
    <source>
        <dbReference type="SAM" id="MobiDB-lite"/>
    </source>
</evidence>
<feature type="compositionally biased region" description="Basic and acidic residues" evidence="1">
    <location>
        <begin position="48"/>
        <end position="68"/>
    </location>
</feature>
<gene>
    <name evidence="2" type="ORF">AFCDBAGC_3099</name>
</gene>
<organism evidence="2 3">
    <name type="scientific">Methylobacterium cerastii</name>
    <dbReference type="NCBI Taxonomy" id="932741"/>
    <lineage>
        <taxon>Bacteria</taxon>
        <taxon>Pseudomonadati</taxon>
        <taxon>Pseudomonadota</taxon>
        <taxon>Alphaproteobacteria</taxon>
        <taxon>Hyphomicrobiales</taxon>
        <taxon>Methylobacteriaceae</taxon>
        <taxon>Methylobacterium</taxon>
    </lineage>
</organism>
<evidence type="ECO:0000313" key="2">
    <source>
        <dbReference type="EMBL" id="GJD45228.1"/>
    </source>
</evidence>
<protein>
    <submittedName>
        <fullName evidence="2">Uncharacterized protein</fullName>
    </submittedName>
</protein>
<keyword evidence="3" id="KW-1185">Reference proteome</keyword>
<accession>A0ABQ4QIY5</accession>
<reference evidence="2 3" key="1">
    <citation type="journal article" date="2021" name="Front. Microbiol.">
        <title>Comprehensive Comparative Genomics and Phenotyping of Methylobacterium Species.</title>
        <authorList>
            <person name="Alessa O."/>
            <person name="Ogura Y."/>
            <person name="Fujitani Y."/>
            <person name="Takami H."/>
            <person name="Hayashi T."/>
            <person name="Sahin N."/>
            <person name="Tani A."/>
        </authorList>
    </citation>
    <scope>NUCLEOTIDE SEQUENCE [LARGE SCALE GENOMIC DNA]</scope>
    <source>
        <strain evidence="2 3">DSM 23679</strain>
    </source>
</reference>
<feature type="region of interest" description="Disordered" evidence="1">
    <location>
        <begin position="41"/>
        <end position="68"/>
    </location>
</feature>
<comment type="caution">
    <text evidence="2">The sequence shown here is derived from an EMBL/GenBank/DDBJ whole genome shotgun (WGS) entry which is preliminary data.</text>
</comment>
<dbReference type="EMBL" id="BPQG01000047">
    <property type="protein sequence ID" value="GJD45228.1"/>
    <property type="molecule type" value="Genomic_DNA"/>
</dbReference>
<proteinExistence type="predicted"/>
<evidence type="ECO:0000313" key="3">
    <source>
        <dbReference type="Proteomes" id="UP001055117"/>
    </source>
</evidence>
<sequence>MSDDDTEAFLRDVRAALAASPRPEDPSLEALQRIATWLRTPIAEETPAEERLDAADGPQRDDPDIPVG</sequence>
<name>A0ABQ4QIY5_9HYPH</name>
<dbReference type="Proteomes" id="UP001055117">
    <property type="component" value="Unassembled WGS sequence"/>
</dbReference>
<dbReference type="RefSeq" id="WP_147829043.1">
    <property type="nucleotide sequence ID" value="NZ_BPQG01000047.1"/>
</dbReference>